<dbReference type="RefSeq" id="WP_194929357.1">
    <property type="nucleotide sequence ID" value="NZ_JADLZT010000001.1"/>
</dbReference>
<evidence type="ECO:0000256" key="2">
    <source>
        <dbReference type="SAM" id="Phobius"/>
    </source>
</evidence>
<dbReference type="InterPro" id="IPR013362">
    <property type="entry name" value="Pilus_4_PilV"/>
</dbReference>
<keyword evidence="2" id="KW-0812">Transmembrane</keyword>
<dbReference type="NCBIfam" id="TIGR02523">
    <property type="entry name" value="type_IV_pilV"/>
    <property type="match status" value="1"/>
</dbReference>
<name>A0ABS0B2P8_9GAMM</name>
<evidence type="ECO:0000256" key="1">
    <source>
        <dbReference type="SAM" id="MobiDB-lite"/>
    </source>
</evidence>
<evidence type="ECO:0000313" key="4">
    <source>
        <dbReference type="Proteomes" id="UP001429984"/>
    </source>
</evidence>
<accession>A0ABS0B2P8</accession>
<dbReference type="PROSITE" id="PS00409">
    <property type="entry name" value="PROKAR_NTER_METHYL"/>
    <property type="match status" value="1"/>
</dbReference>
<dbReference type="InterPro" id="IPR012902">
    <property type="entry name" value="N_methyl_site"/>
</dbReference>
<dbReference type="Proteomes" id="UP001429984">
    <property type="component" value="Unassembled WGS sequence"/>
</dbReference>
<feature type="compositionally biased region" description="Basic residues" evidence="1">
    <location>
        <begin position="164"/>
        <end position="173"/>
    </location>
</feature>
<feature type="transmembrane region" description="Helical" evidence="2">
    <location>
        <begin position="12"/>
        <end position="34"/>
    </location>
</feature>
<comment type="caution">
    <text evidence="3">The sequence shown here is derived from an EMBL/GenBank/DDBJ whole genome shotgun (WGS) entry which is preliminary data.</text>
</comment>
<reference evidence="3 4" key="1">
    <citation type="submission" date="2020-11" db="EMBL/GenBank/DDBJ databases">
        <title>Draft Genome Sequence and Secondary Metabolite Biosynthetic Potential of the Lysobacter niastensis Type strain DSM 18481.</title>
        <authorList>
            <person name="Turrini P."/>
            <person name="Artuso I."/>
            <person name="Tescari M."/>
            <person name="Lugli G.A."/>
            <person name="Frangipani E."/>
            <person name="Ventura M."/>
            <person name="Visca P."/>
        </authorList>
    </citation>
    <scope>NUCLEOTIDE SEQUENCE [LARGE SCALE GENOMIC DNA]</scope>
    <source>
        <strain evidence="3 4">DSM 18481</strain>
    </source>
</reference>
<sequence length="782" mass="82878">MKLVSSHRAKGFSLLEVLIAVVVLSFGLLALAALQSRIFQASAEAKAQSVGLAMAKAKIEDMRSYMTMAQYQGLTSGSDSATTVDGTSYRRSWTVKRYAVAVGSTTFSEYTNVTANLPAAYSPNREFKTVQMEVTWTDPSNQQRWVRMEDAISGIDPQDSARNQRTRGGRSRGPKVMIYDPSSENGVIPIAVGDGTSTAATNPKPVNVSRTGDDAVETRYDVLTYAALSGGTAQAQTRVETTVVGCTCTNTPTTATVYRPTYWNGLRYTTPVAATYTGQARAASGVTQSRYCDACCGSHHDPSGVQGAKFSPRLTSHQHYRLNNGAFEVAAAGQNYLEACRLIRVDGIFDVAADLSNDYTNLLATANNASSPVPGGTAVTNYQNFVLDYLDHRYVAQNPGTSTASTVYNNRQSPAPATDAAARQLDDPAEISIAATNDTKWLHARGLYVDFLEPEAVDAVVDAKSACGNVSASVLRSCVLRVLPFTSINLTEIAEWTPITGTQVKASNDDFSTSVAIDTPVRGKVTPGSNPTPNQVTDVFARVGSSNSGVAIFGDISPNEDEQIYNPDITGFWRDQQAFRVSNNSGGGQPGGAFNIAFAGYTVVMSDPPQAGYTYGNRSDTCSNPSGASFPCTTQQGETLPAPLVVRVGNYNQSGTITIPNPCRNNGTTTMPYRVDYAVSSFTSTNGSTTFGTMNVLNPGAVGVIPTGEYTEASVSTVAANDTITANFGAPTYMCPSNYPNPGGNTNSPNSRYQCTGNGSNAAPTWSSMVACPSQTGVPSFP</sequence>
<proteinExistence type="predicted"/>
<keyword evidence="2" id="KW-0472">Membrane</keyword>
<gene>
    <name evidence="3" type="primary">pilV</name>
    <name evidence="3" type="ORF">IU514_01860</name>
</gene>
<dbReference type="Pfam" id="PF07963">
    <property type="entry name" value="N_methyl"/>
    <property type="match status" value="1"/>
</dbReference>
<dbReference type="EMBL" id="JADLZT010000001">
    <property type="protein sequence ID" value="MBF6022767.1"/>
    <property type="molecule type" value="Genomic_DNA"/>
</dbReference>
<protein>
    <submittedName>
        <fullName evidence="3">Type IV pilus modification protein PilV</fullName>
    </submittedName>
</protein>
<dbReference type="NCBIfam" id="TIGR02532">
    <property type="entry name" value="IV_pilin_GFxxxE"/>
    <property type="match status" value="1"/>
</dbReference>
<evidence type="ECO:0000313" key="3">
    <source>
        <dbReference type="EMBL" id="MBF6022767.1"/>
    </source>
</evidence>
<keyword evidence="4" id="KW-1185">Reference proteome</keyword>
<keyword evidence="2" id="KW-1133">Transmembrane helix</keyword>
<feature type="region of interest" description="Disordered" evidence="1">
    <location>
        <begin position="155"/>
        <end position="180"/>
    </location>
</feature>
<organism evidence="3 4">
    <name type="scientific">Lysobacter niastensis</name>
    <dbReference type="NCBI Taxonomy" id="380629"/>
    <lineage>
        <taxon>Bacteria</taxon>
        <taxon>Pseudomonadati</taxon>
        <taxon>Pseudomonadota</taxon>
        <taxon>Gammaproteobacteria</taxon>
        <taxon>Lysobacterales</taxon>
        <taxon>Lysobacteraceae</taxon>
        <taxon>Lysobacter</taxon>
    </lineage>
</organism>